<dbReference type="Pfam" id="PF00941">
    <property type="entry name" value="FAD_binding_5"/>
    <property type="match status" value="1"/>
</dbReference>
<dbReference type="InterPro" id="IPR036318">
    <property type="entry name" value="FAD-bd_PCMH-like_sf"/>
</dbReference>
<dbReference type="GO" id="GO:0016491">
    <property type="term" value="F:oxidoreductase activity"/>
    <property type="evidence" value="ECO:0007669"/>
    <property type="project" value="UniProtKB-KW"/>
</dbReference>
<dbReference type="RefSeq" id="WP_146579955.1">
    <property type="nucleotide sequence ID" value="NZ_SJPM01000010.1"/>
</dbReference>
<accession>A0A5C6A1C5</accession>
<sequence length="339" mass="36763">MIPFKYHQPSSLDDAQSALTQERCMPIAGGTTMIDLMKLNVLKPTKVVHVRSVLDESVETKNGFLVIGGGCTMAGLADHEAVRDRFPVIRQSLILAASPQIRNMATIGGNLLQRTRSPYYRHTDMPLPEEPASRFGEGVETTLLAVLGNGGRLVGMYPGDFAVTVTAFDGQLELSGPDGVRTVAARDFYQVPGESFQYTTLLQPGELITRVKLPISEPLRNSYYLKVRERSSYAFALASAAVGLQINNDQIEAAHVGIGGLGSIPWHSPEAEAALIGKPPTDATFEAAADAALQTANPPLGLEYKVPLAKRTLIRAWKTLRDQGPLSDEQLWAMQHGRS</sequence>
<dbReference type="AlphaFoldDB" id="A0A5C6A1C5"/>
<dbReference type="GO" id="GO:0071949">
    <property type="term" value="F:FAD binding"/>
    <property type="evidence" value="ECO:0007669"/>
    <property type="project" value="InterPro"/>
</dbReference>
<keyword evidence="1" id="KW-0274">FAD</keyword>
<name>A0A5C6A1C5_9BACT</name>
<reference evidence="3 4" key="1">
    <citation type="submission" date="2019-02" db="EMBL/GenBank/DDBJ databases">
        <title>Deep-cultivation of Planctomycetes and their phenomic and genomic characterization uncovers novel biology.</title>
        <authorList>
            <person name="Wiegand S."/>
            <person name="Jogler M."/>
            <person name="Boedeker C."/>
            <person name="Pinto D."/>
            <person name="Vollmers J."/>
            <person name="Rivas-Marin E."/>
            <person name="Kohn T."/>
            <person name="Peeters S.H."/>
            <person name="Heuer A."/>
            <person name="Rast P."/>
            <person name="Oberbeckmann S."/>
            <person name="Bunk B."/>
            <person name="Jeske O."/>
            <person name="Meyerdierks A."/>
            <person name="Storesund J.E."/>
            <person name="Kallscheuer N."/>
            <person name="Luecker S."/>
            <person name="Lage O.M."/>
            <person name="Pohl T."/>
            <person name="Merkel B.J."/>
            <person name="Hornburger P."/>
            <person name="Mueller R.-W."/>
            <person name="Bruemmer F."/>
            <person name="Labrenz M."/>
            <person name="Spormann A.M."/>
            <person name="Op Den Camp H."/>
            <person name="Overmann J."/>
            <person name="Amann R."/>
            <person name="Jetten M.S.M."/>
            <person name="Mascher T."/>
            <person name="Medema M.H."/>
            <person name="Devos D.P."/>
            <person name="Kaster A.-K."/>
            <person name="Ovreas L."/>
            <person name="Rohde M."/>
            <person name="Galperin M.Y."/>
            <person name="Jogler C."/>
        </authorList>
    </citation>
    <scope>NUCLEOTIDE SEQUENCE [LARGE SCALE GENOMIC DNA]</scope>
    <source>
        <strain evidence="3 4">Pla100</strain>
    </source>
</reference>
<dbReference type="InterPro" id="IPR051312">
    <property type="entry name" value="Diverse_Substr_Oxidored"/>
</dbReference>
<dbReference type="Pfam" id="PF03450">
    <property type="entry name" value="CO_deh_flav_C"/>
    <property type="match status" value="1"/>
</dbReference>
<dbReference type="SMART" id="SM01092">
    <property type="entry name" value="CO_deh_flav_C"/>
    <property type="match status" value="1"/>
</dbReference>
<keyword evidence="4" id="KW-1185">Reference proteome</keyword>
<dbReference type="SUPFAM" id="SSF56176">
    <property type="entry name" value="FAD-binding/transporter-associated domain-like"/>
    <property type="match status" value="1"/>
</dbReference>
<evidence type="ECO:0000259" key="2">
    <source>
        <dbReference type="PROSITE" id="PS51387"/>
    </source>
</evidence>
<dbReference type="PANTHER" id="PTHR42659">
    <property type="entry name" value="XANTHINE DEHYDROGENASE SUBUNIT C-RELATED"/>
    <property type="match status" value="1"/>
</dbReference>
<dbReference type="InterPro" id="IPR005107">
    <property type="entry name" value="CO_DH_flav_C"/>
</dbReference>
<dbReference type="PROSITE" id="PS51387">
    <property type="entry name" value="FAD_PCMH"/>
    <property type="match status" value="1"/>
</dbReference>
<dbReference type="EMBL" id="SJPM01000010">
    <property type="protein sequence ID" value="TWT93127.1"/>
    <property type="molecule type" value="Genomic_DNA"/>
</dbReference>
<feature type="domain" description="FAD-binding PCMH-type" evidence="2">
    <location>
        <begin position="1"/>
        <end position="218"/>
    </location>
</feature>
<dbReference type="Gene3D" id="3.30.390.50">
    <property type="entry name" value="CO dehydrogenase flavoprotein, C-terminal domain"/>
    <property type="match status" value="1"/>
</dbReference>
<organism evidence="3 4">
    <name type="scientific">Neorhodopirellula pilleata</name>
    <dbReference type="NCBI Taxonomy" id="2714738"/>
    <lineage>
        <taxon>Bacteria</taxon>
        <taxon>Pseudomonadati</taxon>
        <taxon>Planctomycetota</taxon>
        <taxon>Planctomycetia</taxon>
        <taxon>Pirellulales</taxon>
        <taxon>Pirellulaceae</taxon>
        <taxon>Neorhodopirellula</taxon>
    </lineage>
</organism>
<evidence type="ECO:0000256" key="1">
    <source>
        <dbReference type="ARBA" id="ARBA00022827"/>
    </source>
</evidence>
<dbReference type="InterPro" id="IPR002346">
    <property type="entry name" value="Mopterin_DH_FAD-bd"/>
</dbReference>
<comment type="caution">
    <text evidence="3">The sequence shown here is derived from an EMBL/GenBank/DDBJ whole genome shotgun (WGS) entry which is preliminary data.</text>
</comment>
<dbReference type="InterPro" id="IPR036683">
    <property type="entry name" value="CO_DH_flav_C_dom_sf"/>
</dbReference>
<dbReference type="EC" id="1.3.7.9" evidence="3"/>
<dbReference type="Gene3D" id="3.30.465.10">
    <property type="match status" value="2"/>
</dbReference>
<gene>
    <name evidence="3" type="primary">hcrB</name>
    <name evidence="3" type="ORF">Pla100_44440</name>
</gene>
<evidence type="ECO:0000313" key="3">
    <source>
        <dbReference type="EMBL" id="TWT93127.1"/>
    </source>
</evidence>
<proteinExistence type="predicted"/>
<keyword evidence="1" id="KW-0285">Flavoprotein</keyword>
<evidence type="ECO:0000313" key="4">
    <source>
        <dbReference type="Proteomes" id="UP000316213"/>
    </source>
</evidence>
<dbReference type="InterPro" id="IPR016166">
    <property type="entry name" value="FAD-bd_PCMH"/>
</dbReference>
<dbReference type="OrthoDB" id="9774454at2"/>
<dbReference type="InterPro" id="IPR016167">
    <property type="entry name" value="FAD-bd_PCMH_sub1"/>
</dbReference>
<keyword evidence="3" id="KW-0560">Oxidoreductase</keyword>
<dbReference type="SUPFAM" id="SSF55447">
    <property type="entry name" value="CO dehydrogenase flavoprotein C-terminal domain-like"/>
    <property type="match status" value="1"/>
</dbReference>
<dbReference type="InterPro" id="IPR016169">
    <property type="entry name" value="FAD-bd_PCMH_sub2"/>
</dbReference>
<dbReference type="Proteomes" id="UP000316213">
    <property type="component" value="Unassembled WGS sequence"/>
</dbReference>
<dbReference type="Gene3D" id="3.30.43.10">
    <property type="entry name" value="Uridine Diphospho-n-acetylenolpyruvylglucosamine Reductase, domain 2"/>
    <property type="match status" value="1"/>
</dbReference>
<protein>
    <submittedName>
        <fullName evidence="3">4-hydroxybenzoyl-CoA reductase subunit beta</fullName>
        <ecNumber evidence="3">1.3.7.9</ecNumber>
    </submittedName>
</protein>
<dbReference type="PANTHER" id="PTHR42659:SF1">
    <property type="entry name" value="OXIDOREDUCTASE"/>
    <property type="match status" value="1"/>
</dbReference>